<sequence>MRLNGGINVHNAANSLQNRGASITSRNFILVTFQTLSHHPTPEGGFASPIPPLGWNILLGTPIPPYPHIVQHSLLPSPSPLVLDQTKCVASSTIICYV</sequence>
<organism evidence="1 2">
    <name type="scientific">Eumeta variegata</name>
    <name type="common">Bagworm moth</name>
    <name type="synonym">Eumeta japonica</name>
    <dbReference type="NCBI Taxonomy" id="151549"/>
    <lineage>
        <taxon>Eukaryota</taxon>
        <taxon>Metazoa</taxon>
        <taxon>Ecdysozoa</taxon>
        <taxon>Arthropoda</taxon>
        <taxon>Hexapoda</taxon>
        <taxon>Insecta</taxon>
        <taxon>Pterygota</taxon>
        <taxon>Neoptera</taxon>
        <taxon>Endopterygota</taxon>
        <taxon>Lepidoptera</taxon>
        <taxon>Glossata</taxon>
        <taxon>Ditrysia</taxon>
        <taxon>Tineoidea</taxon>
        <taxon>Psychidae</taxon>
        <taxon>Oiketicinae</taxon>
        <taxon>Eumeta</taxon>
    </lineage>
</organism>
<evidence type="ECO:0000313" key="2">
    <source>
        <dbReference type="Proteomes" id="UP000299102"/>
    </source>
</evidence>
<dbReference type="EMBL" id="BGZK01003056">
    <property type="protein sequence ID" value="GBP98055.1"/>
    <property type="molecule type" value="Genomic_DNA"/>
</dbReference>
<name>A0A4C2AGM4_EUMVA</name>
<gene>
    <name evidence="1" type="ORF">EVAR_69686_1</name>
</gene>
<keyword evidence="2" id="KW-1185">Reference proteome</keyword>
<reference evidence="1 2" key="1">
    <citation type="journal article" date="2019" name="Commun. Biol.">
        <title>The bagworm genome reveals a unique fibroin gene that provides high tensile strength.</title>
        <authorList>
            <person name="Kono N."/>
            <person name="Nakamura H."/>
            <person name="Ohtoshi R."/>
            <person name="Tomita M."/>
            <person name="Numata K."/>
            <person name="Arakawa K."/>
        </authorList>
    </citation>
    <scope>NUCLEOTIDE SEQUENCE [LARGE SCALE GENOMIC DNA]</scope>
</reference>
<dbReference type="Proteomes" id="UP000299102">
    <property type="component" value="Unassembled WGS sequence"/>
</dbReference>
<evidence type="ECO:0000313" key="1">
    <source>
        <dbReference type="EMBL" id="GBP98055.1"/>
    </source>
</evidence>
<comment type="caution">
    <text evidence="1">The sequence shown here is derived from an EMBL/GenBank/DDBJ whole genome shotgun (WGS) entry which is preliminary data.</text>
</comment>
<proteinExistence type="predicted"/>
<dbReference type="AlphaFoldDB" id="A0A4C2AGM4"/>
<protein>
    <submittedName>
        <fullName evidence="1">Uncharacterized protein</fullName>
    </submittedName>
</protein>
<accession>A0A4C2AGM4</accession>